<dbReference type="OrthoDB" id="2535105at2759"/>
<keyword evidence="1" id="KW-1133">Transmembrane helix</keyword>
<dbReference type="AlphaFoldDB" id="A0A6A4HX80"/>
<dbReference type="PANTHER" id="PTHR40465:SF1">
    <property type="entry name" value="DUF6534 DOMAIN-CONTAINING PROTEIN"/>
    <property type="match status" value="1"/>
</dbReference>
<reference evidence="3" key="1">
    <citation type="journal article" date="2019" name="Environ. Microbiol.">
        <title>Fungal ecological strategies reflected in gene transcription - a case study of two litter decomposers.</title>
        <authorList>
            <person name="Barbi F."/>
            <person name="Kohler A."/>
            <person name="Barry K."/>
            <person name="Baskaran P."/>
            <person name="Daum C."/>
            <person name="Fauchery L."/>
            <person name="Ihrmark K."/>
            <person name="Kuo A."/>
            <person name="LaButti K."/>
            <person name="Lipzen A."/>
            <person name="Morin E."/>
            <person name="Grigoriev I.V."/>
            <person name="Henrissat B."/>
            <person name="Lindahl B."/>
            <person name="Martin F."/>
        </authorList>
    </citation>
    <scope>NUCLEOTIDE SEQUENCE</scope>
    <source>
        <strain evidence="3">JB14</strain>
    </source>
</reference>
<feature type="transmembrane region" description="Helical" evidence="1">
    <location>
        <begin position="12"/>
        <end position="33"/>
    </location>
</feature>
<feature type="transmembrane region" description="Helical" evidence="1">
    <location>
        <begin position="45"/>
        <end position="64"/>
    </location>
</feature>
<keyword evidence="1" id="KW-0812">Transmembrane</keyword>
<evidence type="ECO:0000313" key="3">
    <source>
        <dbReference type="EMBL" id="KAE9403119.1"/>
    </source>
</evidence>
<dbReference type="PANTHER" id="PTHR40465">
    <property type="entry name" value="CHROMOSOME 1, WHOLE GENOME SHOTGUN SEQUENCE"/>
    <property type="match status" value="1"/>
</dbReference>
<gene>
    <name evidence="3" type="ORF">BT96DRAFT_936661</name>
</gene>
<evidence type="ECO:0000256" key="1">
    <source>
        <dbReference type="SAM" id="Phobius"/>
    </source>
</evidence>
<accession>A0A6A4HX80</accession>
<feature type="transmembrane region" description="Helical" evidence="1">
    <location>
        <begin position="122"/>
        <end position="145"/>
    </location>
</feature>
<keyword evidence="4" id="KW-1185">Reference proteome</keyword>
<dbReference type="InterPro" id="IPR045339">
    <property type="entry name" value="DUF6534"/>
</dbReference>
<feature type="transmembrane region" description="Helical" evidence="1">
    <location>
        <begin position="152"/>
        <end position="173"/>
    </location>
</feature>
<protein>
    <recommendedName>
        <fullName evidence="2">DUF6534 domain-containing protein</fullName>
    </recommendedName>
</protein>
<dbReference type="EMBL" id="ML769428">
    <property type="protein sequence ID" value="KAE9403119.1"/>
    <property type="molecule type" value="Genomic_DNA"/>
</dbReference>
<feature type="transmembrane region" description="Helical" evidence="1">
    <location>
        <begin position="261"/>
        <end position="282"/>
    </location>
</feature>
<name>A0A6A4HX80_9AGAR</name>
<dbReference type="Pfam" id="PF20152">
    <property type="entry name" value="DUF6534"/>
    <property type="match status" value="1"/>
</dbReference>
<proteinExistence type="predicted"/>
<evidence type="ECO:0000313" key="4">
    <source>
        <dbReference type="Proteomes" id="UP000799118"/>
    </source>
</evidence>
<evidence type="ECO:0000259" key="2">
    <source>
        <dbReference type="Pfam" id="PF20152"/>
    </source>
</evidence>
<feature type="domain" description="DUF6534" evidence="2">
    <location>
        <begin position="203"/>
        <end position="287"/>
    </location>
</feature>
<organism evidence="3 4">
    <name type="scientific">Gymnopus androsaceus JB14</name>
    <dbReference type="NCBI Taxonomy" id="1447944"/>
    <lineage>
        <taxon>Eukaryota</taxon>
        <taxon>Fungi</taxon>
        <taxon>Dikarya</taxon>
        <taxon>Basidiomycota</taxon>
        <taxon>Agaricomycotina</taxon>
        <taxon>Agaricomycetes</taxon>
        <taxon>Agaricomycetidae</taxon>
        <taxon>Agaricales</taxon>
        <taxon>Marasmiineae</taxon>
        <taxon>Omphalotaceae</taxon>
        <taxon>Gymnopus</taxon>
    </lineage>
</organism>
<dbReference type="Proteomes" id="UP000799118">
    <property type="component" value="Unassembled WGS sequence"/>
</dbReference>
<sequence length="347" mass="38042">MALPSFNDTLGALYIGSTFATALYGVTCAQTFWYFTSPRSRVDNWAMPGLVLVVFVTSALDTVYQCFYSAGMYRFLVTDFVNPAALSAGGPTSGSKMQVSLVFFCRRLWIISATAYRQPVRIALVALTVALSLLNCGKYPICLLVDIPSTYIPVLPGAWIACTAVSVLGYTQHRIGNMENPPSYTYSHLDNKAAWNISNASGIAFDTILTIALTSSLYRARSGIRKTNHVINLIIIATVQTNLITTFFSIAQLFLVLPHATVYAGLSAILPKSYINSFLATLNSRDYLQTKLEDNTTVNLMTLESMTHRRFGSSQDPDSIVTDLPSTMNLRDGIKVQIEKSSDALTI</sequence>
<feature type="transmembrane region" description="Helical" evidence="1">
    <location>
        <begin position="230"/>
        <end position="255"/>
    </location>
</feature>
<keyword evidence="1" id="KW-0472">Membrane</keyword>